<sequence>MSTVLAAAVLTITTITGNIFGINSVSVQPTFFPTFKSCVEYVNTQKIKETDKTETTITDTPEKYAYHVLVKATFSVTSIELECRPQG</sequence>
<protein>
    <submittedName>
        <fullName evidence="1">Uncharacterized protein</fullName>
    </submittedName>
</protein>
<reference evidence="1 2" key="1">
    <citation type="submission" date="2017-05" db="EMBL/GenBank/DDBJ databases">
        <authorList>
            <person name="Song R."/>
            <person name="Chenine A.L."/>
            <person name="Ruprecht R.M."/>
        </authorList>
    </citation>
    <scope>NUCLEOTIDE SEQUENCE [LARGE SCALE GENOMIC DNA]</scope>
</reference>
<proteinExistence type="predicted"/>
<evidence type="ECO:0000313" key="2">
    <source>
        <dbReference type="Proteomes" id="UP000225448"/>
    </source>
</evidence>
<gene>
    <name evidence="1" type="ORF">PHABIO_53</name>
</gene>
<keyword evidence="2" id="KW-1185">Reference proteome</keyword>
<name>A0A1Y0SVU2_9CAUD</name>
<accession>A0A1Y0SVU2</accession>
<dbReference type="EMBL" id="MF042360">
    <property type="protein sequence ID" value="ARV76684.1"/>
    <property type="molecule type" value="Genomic_DNA"/>
</dbReference>
<dbReference type="Proteomes" id="UP000225448">
    <property type="component" value="Segment"/>
</dbReference>
<organism evidence="1 2">
    <name type="scientific">Pseudomonas phage Phabio</name>
    <dbReference type="NCBI Taxonomy" id="2006668"/>
    <lineage>
        <taxon>Viruses</taxon>
        <taxon>Duplodnaviria</taxon>
        <taxon>Heunggongvirae</taxon>
        <taxon>Uroviricota</taxon>
        <taxon>Caudoviricetes</taxon>
        <taxon>Chimalliviridae</taxon>
        <taxon>Phabiovirus</taxon>
        <taxon>Phabiovirus phabio</taxon>
    </lineage>
</organism>
<evidence type="ECO:0000313" key="1">
    <source>
        <dbReference type="EMBL" id="ARV76684.1"/>
    </source>
</evidence>